<dbReference type="AlphaFoldDB" id="A0A061RHU8"/>
<evidence type="ECO:0000313" key="1">
    <source>
        <dbReference type="EMBL" id="JAC70349.1"/>
    </source>
</evidence>
<dbReference type="EMBL" id="GBEZ01015847">
    <property type="protein sequence ID" value="JAC70349.1"/>
    <property type="molecule type" value="Transcribed_RNA"/>
</dbReference>
<organism evidence="1">
    <name type="scientific">Tetraselmis sp. GSL018</name>
    <dbReference type="NCBI Taxonomy" id="582737"/>
    <lineage>
        <taxon>Eukaryota</taxon>
        <taxon>Viridiplantae</taxon>
        <taxon>Chlorophyta</taxon>
        <taxon>core chlorophytes</taxon>
        <taxon>Chlorodendrophyceae</taxon>
        <taxon>Chlorodendrales</taxon>
        <taxon>Chlorodendraceae</taxon>
        <taxon>Tetraselmis</taxon>
    </lineage>
</organism>
<feature type="non-terminal residue" evidence="1">
    <location>
        <position position="86"/>
    </location>
</feature>
<sequence>MLRRCFHKVAECSGLFGVPGLHRPGDFYSLSQDAKASCKGMVEALSRHPPRAVVDVLDDISNTICKILDTAELCRNVAPSPEWRDA</sequence>
<name>A0A061RHU8_9CHLO</name>
<reference evidence="1" key="1">
    <citation type="submission" date="2014-05" db="EMBL/GenBank/DDBJ databases">
        <title>The transcriptome of the halophilic microalga Tetraselmis sp. GSL018 isolated from the Great Salt Lake, Utah.</title>
        <authorList>
            <person name="Jinkerson R.E."/>
            <person name="D'Adamo S."/>
            <person name="Posewitz M.C."/>
        </authorList>
    </citation>
    <scope>NUCLEOTIDE SEQUENCE</scope>
    <source>
        <strain evidence="1">GSL018</strain>
    </source>
</reference>
<accession>A0A061RHU8</accession>
<gene>
    <name evidence="1" type="ORF">TSPGSL018_4335</name>
</gene>
<protein>
    <submittedName>
        <fullName evidence="1">Uncharacterized protein</fullName>
    </submittedName>
</protein>
<proteinExistence type="predicted"/>